<dbReference type="GO" id="GO:0005262">
    <property type="term" value="F:calcium channel activity"/>
    <property type="evidence" value="ECO:0007669"/>
    <property type="project" value="TreeGrafter"/>
</dbReference>
<feature type="transmembrane region" description="Helical" evidence="5">
    <location>
        <begin position="312"/>
        <end position="329"/>
    </location>
</feature>
<dbReference type="PANTHER" id="PTHR10846:SF8">
    <property type="entry name" value="INNER MEMBRANE PROTEIN YRBG"/>
    <property type="match status" value="1"/>
</dbReference>
<sequence length="330" mass="35644">MTLFNIGLIVVGIILVIWGADRMTDGASKLARDMRVPEIVIGLTIVAAGTSAPELFVSLMSALKGTPDLAVGNVIGSNIFNTLLIVGCSAAVAPIAVAPNTVKKDIPFAIGASLLLFMLCADDMGSVHLWGNEISRSDGIILLIGFVAFMVYTFQMAAKDGKLDFLDEELGVEREKPKKDYTHLWRNLFWIGLGLGCLIVGSHIFVNGATYVAYRFGIRQSVVGLTIVAGGTSLPELATSVVAAYKGRSAMAIGNVIGSNVFNILLILGITSVVHPMRIMGITIVDLMMMLISIGLMWIFAITKYFVSRREGWVLILTFMGYMGWLLYLL</sequence>
<dbReference type="NCBIfam" id="TIGR00367">
    <property type="entry name" value="calcium/sodium antiporter"/>
    <property type="match status" value="1"/>
</dbReference>
<feature type="transmembrane region" description="Helical" evidence="5">
    <location>
        <begin position="6"/>
        <end position="24"/>
    </location>
</feature>
<dbReference type="InterPro" id="IPR004837">
    <property type="entry name" value="NaCa_Exmemb"/>
</dbReference>
<evidence type="ECO:0000313" key="9">
    <source>
        <dbReference type="Proteomes" id="UP000182257"/>
    </source>
</evidence>
<comment type="subcellular location">
    <subcellularLocation>
        <location evidence="1">Membrane</location>
        <topology evidence="1">Multi-pass membrane protein</topology>
    </subcellularLocation>
</comment>
<proteinExistence type="predicted"/>
<evidence type="ECO:0000313" key="10">
    <source>
        <dbReference type="Proteomes" id="UP000887097"/>
    </source>
</evidence>
<evidence type="ECO:0000256" key="3">
    <source>
        <dbReference type="ARBA" id="ARBA00022989"/>
    </source>
</evidence>
<dbReference type="InterPro" id="IPR044880">
    <property type="entry name" value="NCX_ion-bd_dom_sf"/>
</dbReference>
<dbReference type="Proteomes" id="UP000887097">
    <property type="component" value="Unassembled WGS sequence"/>
</dbReference>
<protein>
    <submittedName>
        <fullName evidence="8">Cation:H+ antiporter</fullName>
    </submittedName>
    <submittedName>
        <fullName evidence="7">K+-dependent Na+/Ca+ exchanger</fullName>
    </submittedName>
</protein>
<dbReference type="OrthoDB" id="9794225at2"/>
<gene>
    <name evidence="7" type="ORF">PRMUPPPA20_07640</name>
    <name evidence="8" type="ORF">SAMN05216462_2729</name>
</gene>
<evidence type="ECO:0000256" key="4">
    <source>
        <dbReference type="ARBA" id="ARBA00023136"/>
    </source>
</evidence>
<evidence type="ECO:0000256" key="1">
    <source>
        <dbReference type="ARBA" id="ARBA00004141"/>
    </source>
</evidence>
<dbReference type="EMBL" id="BPTT01000001">
    <property type="protein sequence ID" value="GJG32655.1"/>
    <property type="molecule type" value="Genomic_DNA"/>
</dbReference>
<name>A0A1H6MDV0_XYLRU</name>
<evidence type="ECO:0000313" key="7">
    <source>
        <dbReference type="EMBL" id="GJG32655.1"/>
    </source>
</evidence>
<evidence type="ECO:0000259" key="6">
    <source>
        <dbReference type="Pfam" id="PF01699"/>
    </source>
</evidence>
<feature type="transmembrane region" description="Helical" evidence="5">
    <location>
        <begin position="279"/>
        <end position="300"/>
    </location>
</feature>
<feature type="transmembrane region" description="Helical" evidence="5">
    <location>
        <begin position="252"/>
        <end position="273"/>
    </location>
</feature>
<feature type="transmembrane region" description="Helical" evidence="5">
    <location>
        <begin position="139"/>
        <end position="158"/>
    </location>
</feature>
<keyword evidence="2 5" id="KW-0812">Transmembrane</keyword>
<dbReference type="OMA" id="ALIIMPM"/>
<evidence type="ECO:0000313" key="8">
    <source>
        <dbReference type="EMBL" id="SEA82843.1"/>
    </source>
</evidence>
<feature type="transmembrane region" description="Helical" evidence="5">
    <location>
        <begin position="184"/>
        <end position="205"/>
    </location>
</feature>
<dbReference type="EMBL" id="FNRF01000005">
    <property type="protein sequence ID" value="SEA82843.1"/>
    <property type="molecule type" value="Genomic_DNA"/>
</dbReference>
<dbReference type="GeneID" id="31499802"/>
<dbReference type="Proteomes" id="UP000182257">
    <property type="component" value="Unassembled WGS sequence"/>
</dbReference>
<feature type="transmembrane region" description="Helical" evidence="5">
    <location>
        <begin position="36"/>
        <end position="59"/>
    </location>
</feature>
<feature type="domain" description="Sodium/calcium exchanger membrane region" evidence="6">
    <location>
        <begin position="188"/>
        <end position="327"/>
    </location>
</feature>
<feature type="transmembrane region" description="Helical" evidence="5">
    <location>
        <begin position="106"/>
        <end position="127"/>
    </location>
</feature>
<dbReference type="GO" id="GO:0006874">
    <property type="term" value="P:intracellular calcium ion homeostasis"/>
    <property type="evidence" value="ECO:0007669"/>
    <property type="project" value="TreeGrafter"/>
</dbReference>
<reference evidence="7" key="2">
    <citation type="submission" date="2021-08" db="EMBL/GenBank/DDBJ databases">
        <title>Prevotella lacticifex sp. nov., isolated from rumen of cow.</title>
        <authorList>
            <person name="Shinkai T."/>
            <person name="Ikeyama N."/>
            <person name="Kumagai M."/>
            <person name="Ohmori H."/>
            <person name="Sakamoto M."/>
            <person name="Ohkuma M."/>
            <person name="Mitsumori M."/>
        </authorList>
    </citation>
    <scope>NUCLEOTIDE SEQUENCE</scope>
    <source>
        <strain evidence="7">JCM 8259</strain>
    </source>
</reference>
<dbReference type="PANTHER" id="PTHR10846">
    <property type="entry name" value="SODIUM/POTASSIUM/CALCIUM EXCHANGER"/>
    <property type="match status" value="1"/>
</dbReference>
<feature type="domain" description="Sodium/calcium exchanger membrane region" evidence="6">
    <location>
        <begin position="6"/>
        <end position="154"/>
    </location>
</feature>
<reference evidence="8 9" key="1">
    <citation type="submission" date="2016-10" db="EMBL/GenBank/DDBJ databases">
        <authorList>
            <person name="de Groot N.N."/>
        </authorList>
    </citation>
    <scope>NUCLEOTIDE SEQUENCE [LARGE SCALE GENOMIC DNA]</scope>
    <source>
        <strain evidence="8 9">D31d</strain>
    </source>
</reference>
<organism evidence="7 10">
    <name type="scientific">Xylanibacter ruminicola</name>
    <name type="common">Prevotella ruminicola</name>
    <dbReference type="NCBI Taxonomy" id="839"/>
    <lineage>
        <taxon>Bacteria</taxon>
        <taxon>Pseudomonadati</taxon>
        <taxon>Bacteroidota</taxon>
        <taxon>Bacteroidia</taxon>
        <taxon>Bacteroidales</taxon>
        <taxon>Prevotellaceae</taxon>
        <taxon>Xylanibacter</taxon>
    </lineage>
</organism>
<accession>A0A1H6MDV0</accession>
<dbReference type="RefSeq" id="WP_013063960.1">
    <property type="nucleotide sequence ID" value="NZ_BPTT01000001.1"/>
</dbReference>
<dbReference type="GO" id="GO:0008273">
    <property type="term" value="F:calcium, potassium:sodium antiporter activity"/>
    <property type="evidence" value="ECO:0007669"/>
    <property type="project" value="TreeGrafter"/>
</dbReference>
<keyword evidence="3 5" id="KW-1133">Transmembrane helix</keyword>
<keyword evidence="4 5" id="KW-0472">Membrane</keyword>
<dbReference type="GO" id="GO:0005886">
    <property type="term" value="C:plasma membrane"/>
    <property type="evidence" value="ECO:0007669"/>
    <property type="project" value="TreeGrafter"/>
</dbReference>
<feature type="transmembrane region" description="Helical" evidence="5">
    <location>
        <begin position="79"/>
        <end position="99"/>
    </location>
</feature>
<dbReference type="AlphaFoldDB" id="A0A1H6MDV0"/>
<evidence type="ECO:0000256" key="2">
    <source>
        <dbReference type="ARBA" id="ARBA00022692"/>
    </source>
</evidence>
<evidence type="ECO:0000256" key="5">
    <source>
        <dbReference type="SAM" id="Phobius"/>
    </source>
</evidence>
<dbReference type="Gene3D" id="1.20.1420.30">
    <property type="entry name" value="NCX, central ion-binding region"/>
    <property type="match status" value="2"/>
</dbReference>
<dbReference type="Pfam" id="PF01699">
    <property type="entry name" value="Na_Ca_ex"/>
    <property type="match status" value="2"/>
</dbReference>
<dbReference type="InterPro" id="IPR004481">
    <property type="entry name" value="K/Na/Ca-exchanger"/>
</dbReference>